<comment type="caution">
    <text evidence="1">The sequence shown here is derived from an EMBL/GenBank/DDBJ whole genome shotgun (WGS) entry which is preliminary data.</text>
</comment>
<accession>A0ABT3X0G2</accession>
<keyword evidence="2" id="KW-1185">Reference proteome</keyword>
<evidence type="ECO:0000313" key="1">
    <source>
        <dbReference type="EMBL" id="MCX7570388.1"/>
    </source>
</evidence>
<dbReference type="EMBL" id="JAPMLT010000004">
    <property type="protein sequence ID" value="MCX7570388.1"/>
    <property type="molecule type" value="Genomic_DNA"/>
</dbReference>
<reference evidence="1 2" key="1">
    <citation type="submission" date="2022-11" db="EMBL/GenBank/DDBJ databases">
        <title>Study of microbial diversity in lake waters.</title>
        <authorList>
            <person name="Zhang J."/>
        </authorList>
    </citation>
    <scope>NUCLEOTIDE SEQUENCE [LARGE SCALE GENOMIC DNA]</scope>
    <source>
        <strain evidence="1 2">DT12</strain>
    </source>
</reference>
<gene>
    <name evidence="1" type="ORF">OS242_10470</name>
</gene>
<name>A0ABT3X0G2_9BACL</name>
<organism evidence="1 2">
    <name type="scientific">Tumebacillus lacus</name>
    <dbReference type="NCBI Taxonomy" id="2995335"/>
    <lineage>
        <taxon>Bacteria</taxon>
        <taxon>Bacillati</taxon>
        <taxon>Bacillota</taxon>
        <taxon>Bacilli</taxon>
        <taxon>Bacillales</taxon>
        <taxon>Alicyclobacillaceae</taxon>
        <taxon>Tumebacillus</taxon>
    </lineage>
</organism>
<protein>
    <recommendedName>
        <fullName evidence="3">Sigma-70 family RNA polymerase sigma factor</fullName>
    </recommendedName>
</protein>
<sequence length="271" mass="31421">MAQTAAVADQMVFSGMEVKLSYKQVEQEVLRRLELYKQNEGRIKVLQKISIGHGMHIDATQSAMAGGKDLLSLVHDKLKRMSERKYLTEHEQKLAEIWRTYMADHTDILALSSKLVALKQFRAQNHDQFEAADLRLIDELIRRIGTAVASRNNYERYGYAIGMAENVDMHRDRFEVIMGTENKAIERAHRQMQAKAELENLRHYQEEIEAAIETLAYYNEPYARLIRMRYLKDESVEASRQSLNISEKTHDRYKKKAIGMLAHFMGITNAN</sequence>
<evidence type="ECO:0000313" key="2">
    <source>
        <dbReference type="Proteomes" id="UP001208017"/>
    </source>
</evidence>
<evidence type="ECO:0008006" key="3">
    <source>
        <dbReference type="Google" id="ProtNLM"/>
    </source>
</evidence>
<dbReference type="Proteomes" id="UP001208017">
    <property type="component" value="Unassembled WGS sequence"/>
</dbReference>
<dbReference type="RefSeq" id="WP_267151633.1">
    <property type="nucleotide sequence ID" value="NZ_JAPMLT010000004.1"/>
</dbReference>
<proteinExistence type="predicted"/>